<keyword evidence="4 6" id="KW-1133">Transmembrane helix</keyword>
<dbReference type="PANTHER" id="PTHR40077">
    <property type="entry name" value="MEMBRANE PROTEIN-RELATED"/>
    <property type="match status" value="1"/>
</dbReference>
<accession>A0ABP8ZAC8</accession>
<evidence type="ECO:0000256" key="4">
    <source>
        <dbReference type="ARBA" id="ARBA00022989"/>
    </source>
</evidence>
<keyword evidence="9" id="KW-1185">Reference proteome</keyword>
<sequence length="126" mass="14256">MTDTPETTTAPATASTDQPRVTASAASIRTSLQRFRVLAYITGVWLLVLVAEMIAKYGFSVEGLEWIGPVHGAIYFLYFLMTLDLAMKVRWSVWKTFLTVLAGTIPLLSFWVEHIRNIEVRDRFLS</sequence>
<evidence type="ECO:0000256" key="1">
    <source>
        <dbReference type="ARBA" id="ARBA00004651"/>
    </source>
</evidence>
<evidence type="ECO:0000256" key="5">
    <source>
        <dbReference type="ARBA" id="ARBA00023136"/>
    </source>
</evidence>
<comment type="caution">
    <text evidence="8">The sequence shown here is derived from an EMBL/GenBank/DDBJ whole genome shotgun (WGS) entry which is preliminary data.</text>
</comment>
<gene>
    <name evidence="8" type="ORF">GCM10023217_22420</name>
</gene>
<feature type="transmembrane region" description="Helical" evidence="6">
    <location>
        <begin position="66"/>
        <end position="86"/>
    </location>
</feature>
<dbReference type="RefSeq" id="WP_345313563.1">
    <property type="nucleotide sequence ID" value="NZ_BAABIE010000009.1"/>
</dbReference>
<evidence type="ECO:0000313" key="9">
    <source>
        <dbReference type="Proteomes" id="UP001500822"/>
    </source>
</evidence>
<keyword evidence="5 6" id="KW-0472">Membrane</keyword>
<dbReference type="InterPro" id="IPR023845">
    <property type="entry name" value="DUF3817_TM"/>
</dbReference>
<evidence type="ECO:0000259" key="7">
    <source>
        <dbReference type="Pfam" id="PF12823"/>
    </source>
</evidence>
<comment type="subcellular location">
    <subcellularLocation>
        <location evidence="1">Cell membrane</location>
        <topology evidence="1">Multi-pass membrane protein</topology>
    </subcellularLocation>
</comment>
<proteinExistence type="predicted"/>
<evidence type="ECO:0000256" key="6">
    <source>
        <dbReference type="SAM" id="Phobius"/>
    </source>
</evidence>
<keyword evidence="3 6" id="KW-0812">Transmembrane</keyword>
<feature type="transmembrane region" description="Helical" evidence="6">
    <location>
        <begin position="37"/>
        <end position="54"/>
    </location>
</feature>
<feature type="domain" description="DUF3817" evidence="7">
    <location>
        <begin position="32"/>
        <end position="114"/>
    </location>
</feature>
<organism evidence="8 9">
    <name type="scientific">Gordonia alkaliphila</name>
    <dbReference type="NCBI Taxonomy" id="1053547"/>
    <lineage>
        <taxon>Bacteria</taxon>
        <taxon>Bacillati</taxon>
        <taxon>Actinomycetota</taxon>
        <taxon>Actinomycetes</taxon>
        <taxon>Mycobacteriales</taxon>
        <taxon>Gordoniaceae</taxon>
        <taxon>Gordonia</taxon>
    </lineage>
</organism>
<keyword evidence="2" id="KW-1003">Cell membrane</keyword>
<dbReference type="NCBIfam" id="TIGR03954">
    <property type="entry name" value="integ_memb_HG"/>
    <property type="match status" value="1"/>
</dbReference>
<evidence type="ECO:0000313" key="8">
    <source>
        <dbReference type="EMBL" id="GAA4751232.1"/>
    </source>
</evidence>
<dbReference type="Proteomes" id="UP001500822">
    <property type="component" value="Unassembled WGS sequence"/>
</dbReference>
<feature type="transmembrane region" description="Helical" evidence="6">
    <location>
        <begin position="93"/>
        <end position="112"/>
    </location>
</feature>
<dbReference type="EMBL" id="BAABIE010000009">
    <property type="protein sequence ID" value="GAA4751232.1"/>
    <property type="molecule type" value="Genomic_DNA"/>
</dbReference>
<name>A0ABP8ZAC8_9ACTN</name>
<dbReference type="PANTHER" id="PTHR40077:SF2">
    <property type="entry name" value="MEMBRANE PROTEIN"/>
    <property type="match status" value="1"/>
</dbReference>
<evidence type="ECO:0000256" key="3">
    <source>
        <dbReference type="ARBA" id="ARBA00022692"/>
    </source>
</evidence>
<dbReference type="Pfam" id="PF12823">
    <property type="entry name" value="DUF3817"/>
    <property type="match status" value="1"/>
</dbReference>
<protein>
    <submittedName>
        <fullName evidence="8">DUF3817 domain-containing protein</fullName>
    </submittedName>
</protein>
<evidence type="ECO:0000256" key="2">
    <source>
        <dbReference type="ARBA" id="ARBA00022475"/>
    </source>
</evidence>
<reference evidence="9" key="1">
    <citation type="journal article" date="2019" name="Int. J. Syst. Evol. Microbiol.">
        <title>The Global Catalogue of Microorganisms (GCM) 10K type strain sequencing project: providing services to taxonomists for standard genome sequencing and annotation.</title>
        <authorList>
            <consortium name="The Broad Institute Genomics Platform"/>
            <consortium name="The Broad Institute Genome Sequencing Center for Infectious Disease"/>
            <person name="Wu L."/>
            <person name="Ma J."/>
        </authorList>
    </citation>
    <scope>NUCLEOTIDE SEQUENCE [LARGE SCALE GENOMIC DNA]</scope>
    <source>
        <strain evidence="9">JCM 18077</strain>
    </source>
</reference>